<protein>
    <submittedName>
        <fullName evidence="2">Uncharacterized protein</fullName>
    </submittedName>
</protein>
<reference evidence="2 3" key="1">
    <citation type="submission" date="2016-08" db="EMBL/GenBank/DDBJ databases">
        <title>Genomes of anaerobic fungi encode conserved fungal cellulosomes for biomass hydrolysis.</title>
        <authorList>
            <consortium name="DOE Joint Genome Institute"/>
            <person name="Haitjema C.H."/>
            <person name="Gilmore S.P."/>
            <person name="Henske J.K."/>
            <person name="Solomon K.V."/>
            <person name="De Groot R."/>
            <person name="Kuo A."/>
            <person name="Mondo S.J."/>
            <person name="Salamov A.A."/>
            <person name="Labutti K."/>
            <person name="Zhao Z."/>
            <person name="Chiniquy J."/>
            <person name="Barry K."/>
            <person name="Brewer H.M."/>
            <person name="Purvine S.O."/>
            <person name="Wright A.T."/>
            <person name="Boxma B."/>
            <person name="Van Alen T."/>
            <person name="Hackstein J.H."/>
            <person name="Baker S.E."/>
            <person name="Grigoriev I.V."/>
            <person name="O'Malley M.A."/>
        </authorList>
    </citation>
    <scope>NUCLEOTIDE SEQUENCE [LARGE SCALE GENOMIC DNA]</scope>
    <source>
        <strain evidence="3">finn</strain>
    </source>
</reference>
<evidence type="ECO:0000313" key="3">
    <source>
        <dbReference type="Proteomes" id="UP000193719"/>
    </source>
</evidence>
<dbReference type="AlphaFoldDB" id="A0A1Y1V960"/>
<evidence type="ECO:0000313" key="2">
    <source>
        <dbReference type="EMBL" id="ORX49616.1"/>
    </source>
</evidence>
<comment type="caution">
    <text evidence="2">The sequence shown here is derived from an EMBL/GenBank/DDBJ whole genome shotgun (WGS) entry which is preliminary data.</text>
</comment>
<dbReference type="EMBL" id="MCFH01000023">
    <property type="protein sequence ID" value="ORX49616.1"/>
    <property type="molecule type" value="Genomic_DNA"/>
</dbReference>
<reference evidence="2 3" key="2">
    <citation type="submission" date="2016-08" db="EMBL/GenBank/DDBJ databases">
        <title>Pervasive Adenine N6-methylation of Active Genes in Fungi.</title>
        <authorList>
            <consortium name="DOE Joint Genome Institute"/>
            <person name="Mondo S.J."/>
            <person name="Dannebaum R.O."/>
            <person name="Kuo R.C."/>
            <person name="Labutti K."/>
            <person name="Haridas S."/>
            <person name="Kuo A."/>
            <person name="Salamov A."/>
            <person name="Ahrendt S.R."/>
            <person name="Lipzen A."/>
            <person name="Sullivan W."/>
            <person name="Andreopoulos W.B."/>
            <person name="Clum A."/>
            <person name="Lindquist E."/>
            <person name="Daum C."/>
            <person name="Ramamoorthy G.K."/>
            <person name="Gryganskyi A."/>
            <person name="Culley D."/>
            <person name="Magnuson J.K."/>
            <person name="James T.Y."/>
            <person name="O'Malley M.A."/>
            <person name="Stajich J.E."/>
            <person name="Spatafora J.W."/>
            <person name="Visel A."/>
            <person name="Grigoriev I.V."/>
        </authorList>
    </citation>
    <scope>NUCLEOTIDE SEQUENCE [LARGE SCALE GENOMIC DNA]</scope>
    <source>
        <strain evidence="3">finn</strain>
    </source>
</reference>
<keyword evidence="3" id="KW-1185">Reference proteome</keyword>
<gene>
    <name evidence="2" type="ORF">BCR36DRAFT_64654</name>
</gene>
<dbReference type="Proteomes" id="UP000193719">
    <property type="component" value="Unassembled WGS sequence"/>
</dbReference>
<proteinExistence type="predicted"/>
<feature type="region of interest" description="Disordered" evidence="1">
    <location>
        <begin position="73"/>
        <end position="101"/>
    </location>
</feature>
<feature type="compositionally biased region" description="Polar residues" evidence="1">
    <location>
        <begin position="75"/>
        <end position="96"/>
    </location>
</feature>
<evidence type="ECO:0000256" key="1">
    <source>
        <dbReference type="SAM" id="MobiDB-lite"/>
    </source>
</evidence>
<accession>A0A1Y1V960</accession>
<organism evidence="2 3">
    <name type="scientific">Piromyces finnis</name>
    <dbReference type="NCBI Taxonomy" id="1754191"/>
    <lineage>
        <taxon>Eukaryota</taxon>
        <taxon>Fungi</taxon>
        <taxon>Fungi incertae sedis</taxon>
        <taxon>Chytridiomycota</taxon>
        <taxon>Chytridiomycota incertae sedis</taxon>
        <taxon>Neocallimastigomycetes</taxon>
        <taxon>Neocallimastigales</taxon>
        <taxon>Neocallimastigaceae</taxon>
        <taxon>Piromyces</taxon>
    </lineage>
</organism>
<name>A0A1Y1V960_9FUNG</name>
<sequence length="121" mass="14084">MKKKLKRIKMLYTLSILAFLLMTLPIINILRESKNDIYLYVNSMNSYNKNRNKNNNNIINNNSNNDPTCMPMDNTFPNNHENEISSTIDIHNTSSSHENDNYHLPTYEEAMIAETVTTNKN</sequence>